<evidence type="ECO:0000313" key="5">
    <source>
        <dbReference type="Proteomes" id="UP001303046"/>
    </source>
</evidence>
<keyword evidence="2" id="KW-0472">Membrane</keyword>
<feature type="compositionally biased region" description="Polar residues" evidence="1">
    <location>
        <begin position="611"/>
        <end position="631"/>
    </location>
</feature>
<comment type="caution">
    <text evidence="4">The sequence shown here is derived from an EMBL/GenBank/DDBJ whole genome shotgun (WGS) entry which is preliminary data.</text>
</comment>
<proteinExistence type="predicted"/>
<feature type="region of interest" description="Disordered" evidence="1">
    <location>
        <begin position="206"/>
        <end position="226"/>
    </location>
</feature>
<dbReference type="Proteomes" id="UP001303046">
    <property type="component" value="Unassembled WGS sequence"/>
</dbReference>
<dbReference type="EMBL" id="JAVFWL010000003">
    <property type="protein sequence ID" value="KAK6740836.1"/>
    <property type="molecule type" value="Genomic_DNA"/>
</dbReference>
<dbReference type="PANTHER" id="PTHR46160">
    <property type="entry name" value="ALPHA-TECTORIN-RELATED"/>
    <property type="match status" value="1"/>
</dbReference>
<dbReference type="InterPro" id="IPR052749">
    <property type="entry name" value="Alpha-tectorin"/>
</dbReference>
<keyword evidence="5" id="KW-1185">Reference proteome</keyword>
<dbReference type="PROSITE" id="PS51220">
    <property type="entry name" value="NIDO"/>
    <property type="match status" value="1"/>
</dbReference>
<dbReference type="InterPro" id="IPR003886">
    <property type="entry name" value="NIDO_dom"/>
</dbReference>
<name>A0ABR1CSD0_NECAM</name>
<sequence>MKLFGSSYDKITITASGLLSLTDVSKTSGEKLEEMKMIGVAPFFAPIDTSRGGHVTVAEVTDSETLTRVTRNIQEKYDEPSFQAKSVLIVTYMNVTDGKTQRGNTFQTLLISGTNAKKEKMTFAELLYKDMQWGEGAEAGIMTNDISSSVTLPGSGTQGIEQLTQLSNVGQPGVWLFRVDEPSIQPCPLAGQQPPYCQKKTRPTDRILTSRPPQKIRPPVVSHDADPHVEGVSVVGVPVGAPRTIQPQLETIRTHNTIGNTQLEISVTTAPIFPERTTPPKTTRPRPRYESTPHRPIVSLGDNDFEELEPDVFEITFPPFVTVIPEVFTSKPKQLPDFTVQESSTITTRALTTTEATFPTFKLSDAEETLVTVAPVKAQPQTTMKQKTPSVEETFGTGEPLKEEDLFEVRIEPEMMPTLTKEHTGVQNLEKTDTMTKVPEVHTTEEVPEVPERHLTTPSTKGAQIFVFTTTKATTRVTQRRPNIVTAGTTTTVEPEEDREAAASKMAIIIPSVIVVVWIMLLIAIALFVCCRRRSSSAQLRPYGPVYSVQPTAYALKRNGKHVEGSYEDHMEKAARLSNEMNAYSQSGRMSLYGSYWNLNNSPNSNPSSNRQHSPQYNGYTPSRYSYTGRY</sequence>
<feature type="region of interest" description="Disordered" evidence="1">
    <location>
        <begin position="603"/>
        <end position="631"/>
    </location>
</feature>
<feature type="domain" description="NIDO" evidence="3">
    <location>
        <begin position="42"/>
        <end position="182"/>
    </location>
</feature>
<evidence type="ECO:0000256" key="2">
    <source>
        <dbReference type="SAM" id="Phobius"/>
    </source>
</evidence>
<evidence type="ECO:0000313" key="4">
    <source>
        <dbReference type="EMBL" id="KAK6740836.1"/>
    </source>
</evidence>
<evidence type="ECO:0000259" key="3">
    <source>
        <dbReference type="PROSITE" id="PS51220"/>
    </source>
</evidence>
<reference evidence="4 5" key="1">
    <citation type="submission" date="2023-08" db="EMBL/GenBank/DDBJ databases">
        <title>A Necator americanus chromosomal reference genome.</title>
        <authorList>
            <person name="Ilik V."/>
            <person name="Petrzelkova K.J."/>
            <person name="Pardy F."/>
            <person name="Fuh T."/>
            <person name="Niatou-Singa F.S."/>
            <person name="Gouil Q."/>
            <person name="Baker L."/>
            <person name="Ritchie M.E."/>
            <person name="Jex A.R."/>
            <person name="Gazzola D."/>
            <person name="Li H."/>
            <person name="Toshio Fujiwara R."/>
            <person name="Zhan B."/>
            <person name="Aroian R.V."/>
            <person name="Pafco B."/>
            <person name="Schwarz E.M."/>
        </authorList>
    </citation>
    <scope>NUCLEOTIDE SEQUENCE [LARGE SCALE GENOMIC DNA]</scope>
    <source>
        <strain evidence="4 5">Aroian</strain>
        <tissue evidence="4">Whole animal</tissue>
    </source>
</reference>
<organism evidence="4 5">
    <name type="scientific">Necator americanus</name>
    <name type="common">Human hookworm</name>
    <dbReference type="NCBI Taxonomy" id="51031"/>
    <lineage>
        <taxon>Eukaryota</taxon>
        <taxon>Metazoa</taxon>
        <taxon>Ecdysozoa</taxon>
        <taxon>Nematoda</taxon>
        <taxon>Chromadorea</taxon>
        <taxon>Rhabditida</taxon>
        <taxon>Rhabditina</taxon>
        <taxon>Rhabditomorpha</taxon>
        <taxon>Strongyloidea</taxon>
        <taxon>Ancylostomatidae</taxon>
        <taxon>Bunostominae</taxon>
        <taxon>Necator</taxon>
    </lineage>
</organism>
<protein>
    <recommendedName>
        <fullName evidence="3">NIDO domain-containing protein</fullName>
    </recommendedName>
</protein>
<keyword evidence="2" id="KW-1133">Transmembrane helix</keyword>
<gene>
    <name evidence="4" type="primary">Necator_chrIII.g9735</name>
    <name evidence="4" type="ORF">RB195_008970</name>
</gene>
<feature type="transmembrane region" description="Helical" evidence="2">
    <location>
        <begin position="508"/>
        <end position="531"/>
    </location>
</feature>
<dbReference type="PANTHER" id="PTHR46160:SF8">
    <property type="entry name" value="VWFD DOMAIN-CONTAINING PROTEIN"/>
    <property type="match status" value="1"/>
</dbReference>
<keyword evidence="2" id="KW-0812">Transmembrane</keyword>
<dbReference type="Pfam" id="PF06119">
    <property type="entry name" value="NIDO"/>
    <property type="match status" value="1"/>
</dbReference>
<accession>A0ABR1CSD0</accession>
<dbReference type="SMART" id="SM00539">
    <property type="entry name" value="NIDO"/>
    <property type="match status" value="1"/>
</dbReference>
<evidence type="ECO:0000256" key="1">
    <source>
        <dbReference type="SAM" id="MobiDB-lite"/>
    </source>
</evidence>
<feature type="region of interest" description="Disordered" evidence="1">
    <location>
        <begin position="273"/>
        <end position="301"/>
    </location>
</feature>